<proteinExistence type="predicted"/>
<dbReference type="RefSeq" id="WP_212756908.1">
    <property type="nucleotide sequence ID" value="NZ_CP053069.1"/>
</dbReference>
<evidence type="ECO:0008006" key="5">
    <source>
        <dbReference type="Google" id="ProtNLM"/>
    </source>
</evidence>
<evidence type="ECO:0000313" key="4">
    <source>
        <dbReference type="Proteomes" id="UP000501534"/>
    </source>
</evidence>
<dbReference type="Pfam" id="PF12779">
    <property type="entry name" value="WXXGXW"/>
    <property type="match status" value="1"/>
</dbReference>
<dbReference type="KEGG" id="uru:DSM104443_00502"/>
<evidence type="ECO:0000256" key="2">
    <source>
        <dbReference type="SAM" id="SignalP"/>
    </source>
</evidence>
<dbReference type="SUPFAM" id="SSF103647">
    <property type="entry name" value="TSP type-3 repeat"/>
    <property type="match status" value="1"/>
</dbReference>
<keyword evidence="4" id="KW-1185">Reference proteome</keyword>
<sequence length="147" mass="16996">MRKLVMSAMVASAIMVSATAKPVFADTEIYFNTAPPAARYEVVPAPRAGYVWAPGYWDYRGNQHRWRTGHWVKSRPGYVYYAPTWQQSNGRYYLQKERWVESSRVARGPGAYGDRDRDGIPNKNDRDRDGDGVQNRYDNAPDNPRYR</sequence>
<accession>A0A6M4GRN6</accession>
<feature type="signal peptide" evidence="2">
    <location>
        <begin position="1"/>
        <end position="25"/>
    </location>
</feature>
<organism evidence="3 4">
    <name type="scientific">Usitatibacter rugosus</name>
    <dbReference type="NCBI Taxonomy" id="2732067"/>
    <lineage>
        <taxon>Bacteria</taxon>
        <taxon>Pseudomonadati</taxon>
        <taxon>Pseudomonadota</taxon>
        <taxon>Betaproteobacteria</taxon>
        <taxon>Nitrosomonadales</taxon>
        <taxon>Usitatibacteraceae</taxon>
        <taxon>Usitatibacter</taxon>
    </lineage>
</organism>
<name>A0A6M4GRN6_9PROT</name>
<keyword evidence="2" id="KW-0732">Signal</keyword>
<feature type="compositionally biased region" description="Basic and acidic residues" evidence="1">
    <location>
        <begin position="113"/>
        <end position="131"/>
    </location>
</feature>
<dbReference type="InterPro" id="IPR024447">
    <property type="entry name" value="YXWGXW_rpt"/>
</dbReference>
<protein>
    <recommendedName>
        <fullName evidence="5">YXWGXW repeat-containing protein</fullName>
    </recommendedName>
</protein>
<evidence type="ECO:0000256" key="1">
    <source>
        <dbReference type="SAM" id="MobiDB-lite"/>
    </source>
</evidence>
<dbReference type="AlphaFoldDB" id="A0A6M4GRN6"/>
<gene>
    <name evidence="3" type="ORF">DSM104443_00502</name>
</gene>
<dbReference type="EMBL" id="CP053069">
    <property type="protein sequence ID" value="QJR09458.1"/>
    <property type="molecule type" value="Genomic_DNA"/>
</dbReference>
<evidence type="ECO:0000313" key="3">
    <source>
        <dbReference type="EMBL" id="QJR09458.1"/>
    </source>
</evidence>
<reference evidence="3 4" key="1">
    <citation type="submission" date="2020-04" db="EMBL/GenBank/DDBJ databases">
        <title>Usitatibacter rugosus gen. nov., sp. nov. and Usitatibacter palustris sp. nov., novel members of Usitatibacteraceae fam. nov. within the order Nitrosomonadales isolated from soil.</title>
        <authorList>
            <person name="Huber K.J."/>
            <person name="Neumann-Schaal M."/>
            <person name="Geppert A."/>
            <person name="Luckner M."/>
            <person name="Wanner G."/>
            <person name="Overmann J."/>
        </authorList>
    </citation>
    <scope>NUCLEOTIDE SEQUENCE [LARGE SCALE GENOMIC DNA]</scope>
    <source>
        <strain evidence="3 4">0125_3</strain>
    </source>
</reference>
<feature type="chain" id="PRO_5026969888" description="YXWGXW repeat-containing protein" evidence="2">
    <location>
        <begin position="26"/>
        <end position="147"/>
    </location>
</feature>
<dbReference type="GO" id="GO:0005509">
    <property type="term" value="F:calcium ion binding"/>
    <property type="evidence" value="ECO:0007669"/>
    <property type="project" value="InterPro"/>
</dbReference>
<dbReference type="Gene3D" id="4.10.1080.10">
    <property type="entry name" value="TSP type-3 repeat"/>
    <property type="match status" value="1"/>
</dbReference>
<feature type="region of interest" description="Disordered" evidence="1">
    <location>
        <begin position="104"/>
        <end position="147"/>
    </location>
</feature>
<dbReference type="InterPro" id="IPR028974">
    <property type="entry name" value="TSP_type-3_rpt"/>
</dbReference>
<dbReference type="Proteomes" id="UP000501534">
    <property type="component" value="Chromosome"/>
</dbReference>